<protein>
    <submittedName>
        <fullName evidence="1">Uncharacterized protein</fullName>
    </submittedName>
</protein>
<evidence type="ECO:0000313" key="2">
    <source>
        <dbReference type="Proteomes" id="UP001233999"/>
    </source>
</evidence>
<comment type="caution">
    <text evidence="1">The sequence shown here is derived from an EMBL/GenBank/DDBJ whole genome shotgun (WGS) entry which is preliminary data.</text>
</comment>
<dbReference type="Proteomes" id="UP001233999">
    <property type="component" value="Unassembled WGS sequence"/>
</dbReference>
<gene>
    <name evidence="1" type="ORF">L9F63_013738</name>
</gene>
<organism evidence="1 2">
    <name type="scientific">Diploptera punctata</name>
    <name type="common">Pacific beetle cockroach</name>
    <dbReference type="NCBI Taxonomy" id="6984"/>
    <lineage>
        <taxon>Eukaryota</taxon>
        <taxon>Metazoa</taxon>
        <taxon>Ecdysozoa</taxon>
        <taxon>Arthropoda</taxon>
        <taxon>Hexapoda</taxon>
        <taxon>Insecta</taxon>
        <taxon>Pterygota</taxon>
        <taxon>Neoptera</taxon>
        <taxon>Polyneoptera</taxon>
        <taxon>Dictyoptera</taxon>
        <taxon>Blattodea</taxon>
        <taxon>Blaberoidea</taxon>
        <taxon>Blaberidae</taxon>
        <taxon>Diplopterinae</taxon>
        <taxon>Diploptera</taxon>
    </lineage>
</organism>
<dbReference type="AlphaFoldDB" id="A0AAD8EM66"/>
<reference evidence="1" key="1">
    <citation type="journal article" date="2023" name="IScience">
        <title>Live-bearing cockroach genome reveals convergent evolutionary mechanisms linked to viviparity in insects and beyond.</title>
        <authorList>
            <person name="Fouks B."/>
            <person name="Harrison M.C."/>
            <person name="Mikhailova A.A."/>
            <person name="Marchal E."/>
            <person name="English S."/>
            <person name="Carruthers M."/>
            <person name="Jennings E.C."/>
            <person name="Chiamaka E.L."/>
            <person name="Frigard R.A."/>
            <person name="Pippel M."/>
            <person name="Attardo G.M."/>
            <person name="Benoit J.B."/>
            <person name="Bornberg-Bauer E."/>
            <person name="Tobe S.S."/>
        </authorList>
    </citation>
    <scope>NUCLEOTIDE SEQUENCE</scope>
    <source>
        <strain evidence="1">Stay&amp;Tobe</strain>
    </source>
</reference>
<accession>A0AAD8EM66</accession>
<name>A0AAD8EM66_DIPPU</name>
<reference evidence="1" key="2">
    <citation type="submission" date="2023-05" db="EMBL/GenBank/DDBJ databases">
        <authorList>
            <person name="Fouks B."/>
        </authorList>
    </citation>
    <scope>NUCLEOTIDE SEQUENCE</scope>
    <source>
        <strain evidence="1">Stay&amp;Tobe</strain>
        <tissue evidence="1">Testes</tissue>
    </source>
</reference>
<evidence type="ECO:0000313" key="1">
    <source>
        <dbReference type="EMBL" id="KAJ9594974.1"/>
    </source>
</evidence>
<keyword evidence="2" id="KW-1185">Reference proteome</keyword>
<dbReference type="EMBL" id="JASPKZ010002701">
    <property type="protein sequence ID" value="KAJ9594974.1"/>
    <property type="molecule type" value="Genomic_DNA"/>
</dbReference>
<sequence>TLLSEENLESPPARESRNALDNIANITRSSDNIIPWQRSKSRSVDHGFSPPFDLDSLRSKVEGRFESVGRGSKDKTKQSSIEQITFLHQTKHRCTILPQPIQRSTYIRKHCCSGTSGRSRIDL</sequence>
<feature type="non-terminal residue" evidence="1">
    <location>
        <position position="1"/>
    </location>
</feature>
<feature type="non-terminal residue" evidence="1">
    <location>
        <position position="123"/>
    </location>
</feature>
<proteinExistence type="predicted"/>